<gene>
    <name evidence="1" type="ORF">DKK74_04975</name>
</gene>
<dbReference type="AlphaFoldDB" id="A0A318MK72"/>
<proteinExistence type="predicted"/>
<protein>
    <submittedName>
        <fullName evidence="1">Uncharacterized protein</fullName>
    </submittedName>
</protein>
<accession>A0A318MK72</accession>
<evidence type="ECO:0000313" key="2">
    <source>
        <dbReference type="Proteomes" id="UP000248128"/>
    </source>
</evidence>
<reference evidence="1 2" key="1">
    <citation type="submission" date="2018-05" db="EMBL/GenBank/DDBJ databases">
        <title>Reference genomes for bee gut microbiota database.</title>
        <authorList>
            <person name="Ellegaard K.M."/>
        </authorList>
    </citation>
    <scope>NUCLEOTIDE SEQUENCE [LARGE SCALE GENOMIC DNA]</scope>
    <source>
        <strain evidence="1 2">ESL0199</strain>
    </source>
</reference>
<dbReference type="RefSeq" id="WP_110413074.1">
    <property type="nucleotide sequence ID" value="NZ_JAFMNU020000002.1"/>
</dbReference>
<comment type="caution">
    <text evidence="1">The sequence shown here is derived from an EMBL/GenBank/DDBJ whole genome shotgun (WGS) entry which is preliminary data.</text>
</comment>
<dbReference type="EMBL" id="QGLK01000004">
    <property type="protein sequence ID" value="PXY88006.1"/>
    <property type="molecule type" value="Genomic_DNA"/>
</dbReference>
<evidence type="ECO:0000313" key="1">
    <source>
        <dbReference type="EMBL" id="PXY88006.1"/>
    </source>
</evidence>
<dbReference type="Proteomes" id="UP000248128">
    <property type="component" value="Unassembled WGS sequence"/>
</dbReference>
<name>A0A318MK72_9BIFI</name>
<organism evidence="1 2">
    <name type="scientific">Bifidobacterium asteroides</name>
    <dbReference type="NCBI Taxonomy" id="1684"/>
    <lineage>
        <taxon>Bacteria</taxon>
        <taxon>Bacillati</taxon>
        <taxon>Actinomycetota</taxon>
        <taxon>Actinomycetes</taxon>
        <taxon>Bifidobacteriales</taxon>
        <taxon>Bifidobacteriaceae</taxon>
        <taxon>Bifidobacterium</taxon>
    </lineage>
</organism>
<sequence>MEWTEINGYFCMDSQLLDTMGSRNLDRGLPCLISLTQAPRVERLLQQHVSQFVPDARMPQNTTEYPPLKVGFRKKLQDTNTLQVDLAQATAQEN</sequence>